<sequence>LPTCPVTIHALLHIADSIESTGPVWVSWAFPTERFCGRLLPAIRSRRHPFANIDNYIVASAQLSQIKIRYNLTQTIALKAPPSDALRGSFSHPDYSTCILLPPCRPFETVEPAMEQKIAICFATRFGKSVSQVRRYLKKENVKQWARVRRLEGGDDMYAAALATQPEDKRDATFVRYDQLVDKNAQNHRVAPDFSHGPIAHFGQLKNIFVVHLPAAQPLDPVDPTLASESTYILAAIQTCKVTSTNSMGMSFYKEMGGTTVVDMTCVQCLIGRVFDRGEWAIIDRTGALQQSVHVENS</sequence>
<name>A0ACD3AAE3_9AGAR</name>
<feature type="non-terminal residue" evidence="1">
    <location>
        <position position="1"/>
    </location>
</feature>
<organism evidence="1 2">
    <name type="scientific">Pluteus cervinus</name>
    <dbReference type="NCBI Taxonomy" id="181527"/>
    <lineage>
        <taxon>Eukaryota</taxon>
        <taxon>Fungi</taxon>
        <taxon>Dikarya</taxon>
        <taxon>Basidiomycota</taxon>
        <taxon>Agaricomycotina</taxon>
        <taxon>Agaricomycetes</taxon>
        <taxon>Agaricomycetidae</taxon>
        <taxon>Agaricales</taxon>
        <taxon>Pluteineae</taxon>
        <taxon>Pluteaceae</taxon>
        <taxon>Pluteus</taxon>
    </lineage>
</organism>
<evidence type="ECO:0000313" key="2">
    <source>
        <dbReference type="Proteomes" id="UP000308600"/>
    </source>
</evidence>
<accession>A0ACD3AAE3</accession>
<keyword evidence="2" id="KW-1185">Reference proteome</keyword>
<protein>
    <submittedName>
        <fullName evidence="1">Uncharacterized protein</fullName>
    </submittedName>
</protein>
<gene>
    <name evidence="1" type="ORF">BDN72DRAFT_776904</name>
</gene>
<reference evidence="1 2" key="1">
    <citation type="journal article" date="2019" name="Nat. Ecol. Evol.">
        <title>Megaphylogeny resolves global patterns of mushroom evolution.</title>
        <authorList>
            <person name="Varga T."/>
            <person name="Krizsan K."/>
            <person name="Foldi C."/>
            <person name="Dima B."/>
            <person name="Sanchez-Garcia M."/>
            <person name="Sanchez-Ramirez S."/>
            <person name="Szollosi G.J."/>
            <person name="Szarkandi J.G."/>
            <person name="Papp V."/>
            <person name="Albert L."/>
            <person name="Andreopoulos W."/>
            <person name="Angelini C."/>
            <person name="Antonin V."/>
            <person name="Barry K.W."/>
            <person name="Bougher N.L."/>
            <person name="Buchanan P."/>
            <person name="Buyck B."/>
            <person name="Bense V."/>
            <person name="Catcheside P."/>
            <person name="Chovatia M."/>
            <person name="Cooper J."/>
            <person name="Damon W."/>
            <person name="Desjardin D."/>
            <person name="Finy P."/>
            <person name="Geml J."/>
            <person name="Haridas S."/>
            <person name="Hughes K."/>
            <person name="Justo A."/>
            <person name="Karasinski D."/>
            <person name="Kautmanova I."/>
            <person name="Kiss B."/>
            <person name="Kocsube S."/>
            <person name="Kotiranta H."/>
            <person name="LaButti K.M."/>
            <person name="Lechner B.E."/>
            <person name="Liimatainen K."/>
            <person name="Lipzen A."/>
            <person name="Lukacs Z."/>
            <person name="Mihaltcheva S."/>
            <person name="Morgado L.N."/>
            <person name="Niskanen T."/>
            <person name="Noordeloos M.E."/>
            <person name="Ohm R.A."/>
            <person name="Ortiz-Santana B."/>
            <person name="Ovrebo C."/>
            <person name="Racz N."/>
            <person name="Riley R."/>
            <person name="Savchenko A."/>
            <person name="Shiryaev A."/>
            <person name="Soop K."/>
            <person name="Spirin V."/>
            <person name="Szebenyi C."/>
            <person name="Tomsovsky M."/>
            <person name="Tulloss R.E."/>
            <person name="Uehling J."/>
            <person name="Grigoriev I.V."/>
            <person name="Vagvolgyi C."/>
            <person name="Papp T."/>
            <person name="Martin F.M."/>
            <person name="Miettinen O."/>
            <person name="Hibbett D.S."/>
            <person name="Nagy L.G."/>
        </authorList>
    </citation>
    <scope>NUCLEOTIDE SEQUENCE [LARGE SCALE GENOMIC DNA]</scope>
    <source>
        <strain evidence="1 2">NL-1719</strain>
    </source>
</reference>
<dbReference type="Proteomes" id="UP000308600">
    <property type="component" value="Unassembled WGS sequence"/>
</dbReference>
<proteinExistence type="predicted"/>
<evidence type="ECO:0000313" key="1">
    <source>
        <dbReference type="EMBL" id="TFK62581.1"/>
    </source>
</evidence>
<dbReference type="EMBL" id="ML208572">
    <property type="protein sequence ID" value="TFK62581.1"/>
    <property type="molecule type" value="Genomic_DNA"/>
</dbReference>